<comment type="caution">
    <text evidence="2">The sequence shown here is derived from an EMBL/GenBank/DDBJ whole genome shotgun (WGS) entry which is preliminary data.</text>
</comment>
<sequence length="55" mass="6474">MLRDIFIDPRIFNYVILTLYLLNAGRWALAGSWGDVWYWSGAFWITAAVTWGYSR</sequence>
<protein>
    <submittedName>
        <fullName evidence="2">Uncharacterized protein</fullName>
    </submittedName>
</protein>
<reference evidence="2 3" key="1">
    <citation type="journal article" date="2015" name="Nature">
        <title>rRNA introns, odd ribosomes, and small enigmatic genomes across a large radiation of phyla.</title>
        <authorList>
            <person name="Brown C.T."/>
            <person name="Hug L.A."/>
            <person name="Thomas B.C."/>
            <person name="Sharon I."/>
            <person name="Castelle C.J."/>
            <person name="Singh A."/>
            <person name="Wilkins M.J."/>
            <person name="Williams K.H."/>
            <person name="Banfield J.F."/>
        </authorList>
    </citation>
    <scope>NUCLEOTIDE SEQUENCE [LARGE SCALE GENOMIC DNA]</scope>
</reference>
<keyword evidence="1" id="KW-0812">Transmembrane</keyword>
<proteinExistence type="predicted"/>
<evidence type="ECO:0000256" key="1">
    <source>
        <dbReference type="SAM" id="Phobius"/>
    </source>
</evidence>
<gene>
    <name evidence="2" type="ORF">UY48_C0053G0005</name>
</gene>
<feature type="transmembrane region" description="Helical" evidence="1">
    <location>
        <begin position="36"/>
        <end position="54"/>
    </location>
</feature>
<name>A0A0G1VTI5_9BACT</name>
<evidence type="ECO:0000313" key="3">
    <source>
        <dbReference type="Proteomes" id="UP000034588"/>
    </source>
</evidence>
<accession>A0A0G1VTI5</accession>
<dbReference type="AlphaFoldDB" id="A0A0G1VTI5"/>
<evidence type="ECO:0000313" key="2">
    <source>
        <dbReference type="EMBL" id="KKW09803.1"/>
    </source>
</evidence>
<keyword evidence="1" id="KW-0472">Membrane</keyword>
<dbReference type="Proteomes" id="UP000034588">
    <property type="component" value="Unassembled WGS sequence"/>
</dbReference>
<feature type="transmembrane region" description="Helical" evidence="1">
    <location>
        <begin position="12"/>
        <end position="30"/>
    </location>
</feature>
<dbReference type="EMBL" id="LCQD01000053">
    <property type="protein sequence ID" value="KKW09803.1"/>
    <property type="molecule type" value="Genomic_DNA"/>
</dbReference>
<organism evidence="2 3">
    <name type="scientific">Candidatus Gottesmanbacteria bacterium GW2011_GWB1_49_7</name>
    <dbReference type="NCBI Taxonomy" id="1618448"/>
    <lineage>
        <taxon>Bacteria</taxon>
        <taxon>Candidatus Gottesmaniibacteriota</taxon>
    </lineage>
</organism>
<keyword evidence="1" id="KW-1133">Transmembrane helix</keyword>